<dbReference type="InterPro" id="IPR001870">
    <property type="entry name" value="B30.2/SPRY"/>
</dbReference>
<dbReference type="InterPro" id="IPR013320">
    <property type="entry name" value="ConA-like_dom_sf"/>
</dbReference>
<sequence>MLISRVSVFLDGETSDPRFTLSEDRTSRTWDANAQLTPEQKQHKLDSWAIWARDGLESGKHYWEVSAGPETAWTVGVSQHTIPISRFHRPSVKVGFWVMMLWNIKGTRVQVRKLGTTMLLAPLNKLGVYVDFIDGRISFYNPDGGAHLHTFKAELTGKVYPVFQLWASTRPDGTISIV</sequence>
<dbReference type="PROSITE" id="PS50188">
    <property type="entry name" value="B302_SPRY"/>
    <property type="match status" value="1"/>
</dbReference>
<dbReference type="OMA" id="KLWISIG"/>
<dbReference type="EMBL" id="BEZZ01000250">
    <property type="protein sequence ID" value="GCC29436.1"/>
    <property type="molecule type" value="Genomic_DNA"/>
</dbReference>
<dbReference type="PRINTS" id="PR01407">
    <property type="entry name" value="BUTYPHLNCDUF"/>
</dbReference>
<name>A0A401SG92_CHIPU</name>
<dbReference type="InterPro" id="IPR043136">
    <property type="entry name" value="B30.2/SPRY_sf"/>
</dbReference>
<reference evidence="2 3" key="1">
    <citation type="journal article" date="2018" name="Nat. Ecol. Evol.">
        <title>Shark genomes provide insights into elasmobranch evolution and the origin of vertebrates.</title>
        <authorList>
            <person name="Hara Y"/>
            <person name="Yamaguchi K"/>
            <person name="Onimaru K"/>
            <person name="Kadota M"/>
            <person name="Koyanagi M"/>
            <person name="Keeley SD"/>
            <person name="Tatsumi K"/>
            <person name="Tanaka K"/>
            <person name="Motone F"/>
            <person name="Kageyama Y"/>
            <person name="Nozu R"/>
            <person name="Adachi N"/>
            <person name="Nishimura O"/>
            <person name="Nakagawa R"/>
            <person name="Tanegashima C"/>
            <person name="Kiyatake I"/>
            <person name="Matsumoto R"/>
            <person name="Murakumo K"/>
            <person name="Nishida K"/>
            <person name="Terakita A"/>
            <person name="Kuratani S"/>
            <person name="Sato K"/>
            <person name="Hyodo S Kuraku.S."/>
        </authorList>
    </citation>
    <scope>NUCLEOTIDE SEQUENCE [LARGE SCALE GENOMIC DNA]</scope>
</reference>
<dbReference type="Gene3D" id="2.60.120.920">
    <property type="match status" value="1"/>
</dbReference>
<gene>
    <name evidence="2" type="ORF">chiPu_0007878</name>
</gene>
<dbReference type="Pfam" id="PF00622">
    <property type="entry name" value="SPRY"/>
    <property type="match status" value="1"/>
</dbReference>
<dbReference type="SMART" id="SM00449">
    <property type="entry name" value="SPRY"/>
    <property type="match status" value="1"/>
</dbReference>
<dbReference type="PANTHER" id="PTHR24103">
    <property type="entry name" value="E3 UBIQUITIN-PROTEIN LIGASE TRIM"/>
    <property type="match status" value="1"/>
</dbReference>
<dbReference type="Proteomes" id="UP000287033">
    <property type="component" value="Unassembled WGS sequence"/>
</dbReference>
<dbReference type="InterPro" id="IPR003879">
    <property type="entry name" value="Butyrophylin_SPRY"/>
</dbReference>
<feature type="domain" description="B30.2/SPRY" evidence="1">
    <location>
        <begin position="1"/>
        <end position="178"/>
    </location>
</feature>
<organism evidence="2 3">
    <name type="scientific">Chiloscyllium punctatum</name>
    <name type="common">Brownbanded bambooshark</name>
    <name type="synonym">Hemiscyllium punctatum</name>
    <dbReference type="NCBI Taxonomy" id="137246"/>
    <lineage>
        <taxon>Eukaryota</taxon>
        <taxon>Metazoa</taxon>
        <taxon>Chordata</taxon>
        <taxon>Craniata</taxon>
        <taxon>Vertebrata</taxon>
        <taxon>Chondrichthyes</taxon>
        <taxon>Elasmobranchii</taxon>
        <taxon>Galeomorphii</taxon>
        <taxon>Galeoidea</taxon>
        <taxon>Orectolobiformes</taxon>
        <taxon>Hemiscylliidae</taxon>
        <taxon>Chiloscyllium</taxon>
    </lineage>
</organism>
<keyword evidence="3" id="KW-1185">Reference proteome</keyword>
<evidence type="ECO:0000313" key="2">
    <source>
        <dbReference type="EMBL" id="GCC29436.1"/>
    </source>
</evidence>
<accession>A0A401SG92</accession>
<dbReference type="STRING" id="137246.A0A401SG92"/>
<protein>
    <recommendedName>
        <fullName evidence="1">B30.2/SPRY domain-containing protein</fullName>
    </recommendedName>
</protein>
<evidence type="ECO:0000313" key="3">
    <source>
        <dbReference type="Proteomes" id="UP000287033"/>
    </source>
</evidence>
<dbReference type="InterPro" id="IPR050143">
    <property type="entry name" value="TRIM/RBCC"/>
</dbReference>
<dbReference type="SUPFAM" id="SSF49899">
    <property type="entry name" value="Concanavalin A-like lectins/glucanases"/>
    <property type="match status" value="1"/>
</dbReference>
<dbReference type="AlphaFoldDB" id="A0A401SG92"/>
<dbReference type="InterPro" id="IPR003877">
    <property type="entry name" value="SPRY_dom"/>
</dbReference>
<dbReference type="OrthoDB" id="9941761at2759"/>
<proteinExistence type="predicted"/>
<comment type="caution">
    <text evidence="2">The sequence shown here is derived from an EMBL/GenBank/DDBJ whole genome shotgun (WGS) entry which is preliminary data.</text>
</comment>
<evidence type="ECO:0000259" key="1">
    <source>
        <dbReference type="PROSITE" id="PS50188"/>
    </source>
</evidence>